<reference evidence="7 8" key="1">
    <citation type="submission" date="2024-03" db="EMBL/GenBank/DDBJ databases">
        <title>Human intestinal bacterial collection.</title>
        <authorList>
            <person name="Pauvert C."/>
            <person name="Hitch T.C.A."/>
            <person name="Clavel T."/>
        </authorList>
    </citation>
    <scope>NUCLEOTIDE SEQUENCE [LARGE SCALE GENOMIC DNA]</scope>
    <source>
        <strain evidence="7 8">CLA-AA-H192</strain>
    </source>
</reference>
<dbReference type="Pfam" id="PF02388">
    <property type="entry name" value="FemAB"/>
    <property type="match status" value="2"/>
</dbReference>
<organism evidence="7 8">
    <name type="scientific">Faecousia intestinalis</name>
    <dbReference type="NCBI Taxonomy" id="3133167"/>
    <lineage>
        <taxon>Bacteria</taxon>
        <taxon>Bacillati</taxon>
        <taxon>Bacillota</taxon>
        <taxon>Clostridia</taxon>
        <taxon>Eubacteriales</taxon>
        <taxon>Oscillospiraceae</taxon>
        <taxon>Faecousia</taxon>
    </lineage>
</organism>
<proteinExistence type="inferred from homology"/>
<dbReference type="PANTHER" id="PTHR36174:SF1">
    <property type="entry name" value="LIPID II:GLYCINE GLYCYLTRANSFERASE"/>
    <property type="match status" value="1"/>
</dbReference>
<name>A0ABV1G7K5_9FIRM</name>
<evidence type="ECO:0000256" key="1">
    <source>
        <dbReference type="ARBA" id="ARBA00009943"/>
    </source>
</evidence>
<keyword evidence="4" id="KW-0573">Peptidoglycan synthesis</keyword>
<dbReference type="PROSITE" id="PS51191">
    <property type="entry name" value="FEMABX"/>
    <property type="match status" value="1"/>
</dbReference>
<dbReference type="EMBL" id="JBBMFF010000229">
    <property type="protein sequence ID" value="MEQ2511407.1"/>
    <property type="molecule type" value="Genomic_DNA"/>
</dbReference>
<dbReference type="Proteomes" id="UP001491552">
    <property type="component" value="Unassembled WGS sequence"/>
</dbReference>
<evidence type="ECO:0000256" key="2">
    <source>
        <dbReference type="ARBA" id="ARBA00022679"/>
    </source>
</evidence>
<evidence type="ECO:0000256" key="6">
    <source>
        <dbReference type="ARBA" id="ARBA00023316"/>
    </source>
</evidence>
<evidence type="ECO:0000256" key="5">
    <source>
        <dbReference type="ARBA" id="ARBA00023315"/>
    </source>
</evidence>
<dbReference type="PANTHER" id="PTHR36174">
    <property type="entry name" value="LIPID II:GLYCINE GLYCYLTRANSFERASE"/>
    <property type="match status" value="1"/>
</dbReference>
<gene>
    <name evidence="7" type="ORF">WMO66_09130</name>
</gene>
<dbReference type="InterPro" id="IPR003447">
    <property type="entry name" value="FEMABX"/>
</dbReference>
<keyword evidence="2" id="KW-0808">Transferase</keyword>
<dbReference type="InterPro" id="IPR016181">
    <property type="entry name" value="Acyl_CoA_acyltransferase"/>
</dbReference>
<keyword evidence="5" id="KW-0012">Acyltransferase</keyword>
<dbReference type="InterPro" id="IPR050644">
    <property type="entry name" value="PG_Glycine_Bridge_Synth"/>
</dbReference>
<dbReference type="RefSeq" id="WP_349136101.1">
    <property type="nucleotide sequence ID" value="NZ_JBBMFF010000229.1"/>
</dbReference>
<dbReference type="SUPFAM" id="SSF55729">
    <property type="entry name" value="Acyl-CoA N-acyltransferases (Nat)"/>
    <property type="match status" value="2"/>
</dbReference>
<protein>
    <submittedName>
        <fullName evidence="7">Peptidoglycan bridge formation glycyltransferase FemA/FemB family protein</fullName>
    </submittedName>
</protein>
<keyword evidence="6" id="KW-0961">Cell wall biogenesis/degradation</keyword>
<sequence>MIEYVTIDQAAELDAFVLRQPNCHFMQTSAWGRVKEGWGWTGILCRDEKGEIIGSMAILEHRIRHMHTGFLYAPRGPIFRDGDYATLEALVDAMRALAEKRGDYMIRIDPMLEETDTAFLDEVRRLGFTVNQASDFSLFQPRMCYVLDLQGFTPESLLAYYNKTKRYDIRRAERNGVTVRLGDVSDIPVFYRMMLATAAKNGFTARPQQYYAHFLEALGPMSKLYLAEKDGVIIAASITAELGNRVWHMYACSDRAYQADFPNELIQWQMQRDALEGGYRYFDFRGVEGYPVPENPYYGLHHYKQGFGAQFHAYVGQCDRVLHPMRAKLVHTLQKIFVRE</sequence>
<accession>A0ABV1G7K5</accession>
<keyword evidence="8" id="KW-1185">Reference proteome</keyword>
<keyword evidence="3" id="KW-0133">Cell shape</keyword>
<dbReference type="Gene3D" id="3.40.630.30">
    <property type="match status" value="2"/>
</dbReference>
<comment type="similarity">
    <text evidence="1">Belongs to the FemABX family.</text>
</comment>
<evidence type="ECO:0000313" key="7">
    <source>
        <dbReference type="EMBL" id="MEQ2511407.1"/>
    </source>
</evidence>
<evidence type="ECO:0000256" key="4">
    <source>
        <dbReference type="ARBA" id="ARBA00022984"/>
    </source>
</evidence>
<evidence type="ECO:0000313" key="8">
    <source>
        <dbReference type="Proteomes" id="UP001491552"/>
    </source>
</evidence>
<comment type="caution">
    <text evidence="7">The sequence shown here is derived from an EMBL/GenBank/DDBJ whole genome shotgun (WGS) entry which is preliminary data.</text>
</comment>
<evidence type="ECO:0000256" key="3">
    <source>
        <dbReference type="ARBA" id="ARBA00022960"/>
    </source>
</evidence>